<evidence type="ECO:0000256" key="1">
    <source>
        <dbReference type="ARBA" id="ARBA00022617"/>
    </source>
</evidence>
<feature type="signal peptide" evidence="5">
    <location>
        <begin position="1"/>
        <end position="21"/>
    </location>
</feature>
<dbReference type="PROSITE" id="PS51257">
    <property type="entry name" value="PROKAR_LIPOPROTEIN"/>
    <property type="match status" value="1"/>
</dbReference>
<dbReference type="InterPro" id="IPR036909">
    <property type="entry name" value="Cyt_c-like_dom_sf"/>
</dbReference>
<evidence type="ECO:0000313" key="7">
    <source>
        <dbReference type="EMBL" id="MXP09081.1"/>
    </source>
</evidence>
<keyword evidence="8" id="KW-1185">Reference proteome</keyword>
<keyword evidence="3 4" id="KW-0408">Iron</keyword>
<feature type="domain" description="Cytochrome c" evidence="6">
    <location>
        <begin position="29"/>
        <end position="110"/>
    </location>
</feature>
<dbReference type="GO" id="GO:0020037">
    <property type="term" value="F:heme binding"/>
    <property type="evidence" value="ECO:0007669"/>
    <property type="project" value="InterPro"/>
</dbReference>
<evidence type="ECO:0000256" key="4">
    <source>
        <dbReference type="PROSITE-ProRule" id="PRU00433"/>
    </source>
</evidence>
<sequence>MEWRWIVAAGALAAVAGCATTAERSAATAEAAEPPVLVQATCAGCHAVTAGATSPIAPAPGFEDIANAEGLTRESLIVFLGDSHNYPDIMDVDLSPEDVELIADYMLTLRRDDYRRFPS</sequence>
<protein>
    <recommendedName>
        <fullName evidence="6">Cytochrome c domain-containing protein</fullName>
    </recommendedName>
</protein>
<feature type="chain" id="PRO_5026173855" description="Cytochrome c domain-containing protein" evidence="5">
    <location>
        <begin position="22"/>
        <end position="119"/>
    </location>
</feature>
<keyword evidence="2 4" id="KW-0479">Metal-binding</keyword>
<comment type="caution">
    <text evidence="7">The sequence shown here is derived from an EMBL/GenBank/DDBJ whole genome shotgun (WGS) entry which is preliminary data.</text>
</comment>
<keyword evidence="1 4" id="KW-0349">Heme</keyword>
<gene>
    <name evidence="7" type="ORF">GRI68_02665</name>
</gene>
<dbReference type="PROSITE" id="PS51007">
    <property type="entry name" value="CYTC"/>
    <property type="match status" value="1"/>
</dbReference>
<keyword evidence="5" id="KW-0732">Signal</keyword>
<evidence type="ECO:0000256" key="5">
    <source>
        <dbReference type="SAM" id="SignalP"/>
    </source>
</evidence>
<evidence type="ECO:0000256" key="3">
    <source>
        <dbReference type="ARBA" id="ARBA00023004"/>
    </source>
</evidence>
<dbReference type="InterPro" id="IPR009056">
    <property type="entry name" value="Cyt_c-like_dom"/>
</dbReference>
<accession>A0A6I4U3R3</accession>
<dbReference type="GO" id="GO:0009055">
    <property type="term" value="F:electron transfer activity"/>
    <property type="evidence" value="ECO:0007669"/>
    <property type="project" value="InterPro"/>
</dbReference>
<dbReference type="Proteomes" id="UP000429229">
    <property type="component" value="Unassembled WGS sequence"/>
</dbReference>
<proteinExistence type="predicted"/>
<dbReference type="OrthoDB" id="7596428at2"/>
<dbReference type="Gene3D" id="1.10.760.10">
    <property type="entry name" value="Cytochrome c-like domain"/>
    <property type="match status" value="1"/>
</dbReference>
<dbReference type="AlphaFoldDB" id="A0A6I4U3R3"/>
<dbReference type="GO" id="GO:0046872">
    <property type="term" value="F:metal ion binding"/>
    <property type="evidence" value="ECO:0007669"/>
    <property type="project" value="UniProtKB-KW"/>
</dbReference>
<evidence type="ECO:0000313" key="8">
    <source>
        <dbReference type="Proteomes" id="UP000429229"/>
    </source>
</evidence>
<dbReference type="EMBL" id="WTYR01000001">
    <property type="protein sequence ID" value="MXP09081.1"/>
    <property type="molecule type" value="Genomic_DNA"/>
</dbReference>
<dbReference type="SUPFAM" id="SSF46626">
    <property type="entry name" value="Cytochrome c"/>
    <property type="match status" value="1"/>
</dbReference>
<reference evidence="7 8" key="1">
    <citation type="submission" date="2019-12" db="EMBL/GenBank/DDBJ databases">
        <title>Genomic-based taxomic classification of the family Erythrobacteraceae.</title>
        <authorList>
            <person name="Xu L."/>
        </authorList>
    </citation>
    <scope>NUCLEOTIDE SEQUENCE [LARGE SCALE GENOMIC DNA]</scope>
    <source>
        <strain evidence="7 8">LMG 29519</strain>
    </source>
</reference>
<organism evidence="7 8">
    <name type="scientific">Alteriqipengyuania halimionae</name>
    <dbReference type="NCBI Taxonomy" id="1926630"/>
    <lineage>
        <taxon>Bacteria</taxon>
        <taxon>Pseudomonadati</taxon>
        <taxon>Pseudomonadota</taxon>
        <taxon>Alphaproteobacteria</taxon>
        <taxon>Sphingomonadales</taxon>
        <taxon>Erythrobacteraceae</taxon>
        <taxon>Alteriqipengyuania</taxon>
    </lineage>
</organism>
<evidence type="ECO:0000259" key="6">
    <source>
        <dbReference type="PROSITE" id="PS51007"/>
    </source>
</evidence>
<evidence type="ECO:0000256" key="2">
    <source>
        <dbReference type="ARBA" id="ARBA00022723"/>
    </source>
</evidence>
<name>A0A6I4U3R3_9SPHN</name>